<evidence type="ECO:0000313" key="2">
    <source>
        <dbReference type="Proteomes" id="UP000074119"/>
    </source>
</evidence>
<dbReference type="Proteomes" id="UP000074119">
    <property type="component" value="Chromosome"/>
</dbReference>
<dbReference type="KEGG" id="zal:AZF00_13550"/>
<protein>
    <submittedName>
        <fullName evidence="1">Uncharacterized protein</fullName>
    </submittedName>
</protein>
<accession>A0A127M7R5</accession>
<proteinExistence type="predicted"/>
<sequence length="158" mass="18501">MAMRFLCESHRQQLLRNQAVAEIRWDEWMEAGREAFSNKEWLVALRYLGPSYELSDLLLKRAWAPDLPCLDRFMLSGHFLAECLRHCGETQLQRHCLLEVHHRLLAILRSAQGAELPLHRNIEISLQMLSRHYEAVGEADLLVACEQETRRLLCRCVH</sequence>
<organism evidence="1 2">
    <name type="scientific">Zhongshania aliphaticivorans</name>
    <dbReference type="NCBI Taxonomy" id="1470434"/>
    <lineage>
        <taxon>Bacteria</taxon>
        <taxon>Pseudomonadati</taxon>
        <taxon>Pseudomonadota</taxon>
        <taxon>Gammaproteobacteria</taxon>
        <taxon>Cellvibrionales</taxon>
        <taxon>Spongiibacteraceae</taxon>
        <taxon>Zhongshania</taxon>
    </lineage>
</organism>
<gene>
    <name evidence="1" type="ORF">AZF00_13550</name>
</gene>
<dbReference type="AlphaFoldDB" id="A0A127M7R5"/>
<evidence type="ECO:0000313" key="1">
    <source>
        <dbReference type="EMBL" id="AMO69266.1"/>
    </source>
</evidence>
<dbReference type="STRING" id="1470434.AZF00_13550"/>
<dbReference type="EMBL" id="CP014544">
    <property type="protein sequence ID" value="AMO69266.1"/>
    <property type="molecule type" value="Genomic_DNA"/>
</dbReference>
<reference evidence="1 2" key="1">
    <citation type="submission" date="2015-12" db="EMBL/GenBank/DDBJ databases">
        <authorList>
            <person name="Shamseldin A."/>
            <person name="Moawad H."/>
            <person name="Abd El-Rahim W.M."/>
            <person name="Sadowsky M.J."/>
        </authorList>
    </citation>
    <scope>NUCLEOTIDE SEQUENCE [LARGE SCALE GENOMIC DNA]</scope>
    <source>
        <strain evidence="1 2">SM2</strain>
    </source>
</reference>
<name>A0A127M7R5_9GAMM</name>